<dbReference type="Pfam" id="PF00094">
    <property type="entry name" value="VWD"/>
    <property type="match status" value="1"/>
</dbReference>
<keyword evidence="1" id="KW-1015">Disulfide bond</keyword>
<dbReference type="InterPro" id="IPR014853">
    <property type="entry name" value="VWF/SSPO/ZAN-like_Cys-rich_dom"/>
</dbReference>
<feature type="domain" description="VWFD" evidence="4">
    <location>
        <begin position="15"/>
        <end position="206"/>
    </location>
</feature>
<feature type="compositionally biased region" description="Low complexity" evidence="3">
    <location>
        <begin position="332"/>
        <end position="368"/>
    </location>
</feature>
<dbReference type="EMBL" id="MRZV01000851">
    <property type="protein sequence ID" value="PIK43427.1"/>
    <property type="molecule type" value="Genomic_DNA"/>
</dbReference>
<dbReference type="PROSITE" id="PS51233">
    <property type="entry name" value="VWFD"/>
    <property type="match status" value="1"/>
</dbReference>
<dbReference type="CDD" id="cd19941">
    <property type="entry name" value="TIL"/>
    <property type="match status" value="1"/>
</dbReference>
<evidence type="ECO:0000256" key="3">
    <source>
        <dbReference type="SAM" id="MobiDB-lite"/>
    </source>
</evidence>
<organism evidence="5 6">
    <name type="scientific">Stichopus japonicus</name>
    <name type="common">Sea cucumber</name>
    <dbReference type="NCBI Taxonomy" id="307972"/>
    <lineage>
        <taxon>Eukaryota</taxon>
        <taxon>Metazoa</taxon>
        <taxon>Echinodermata</taxon>
        <taxon>Eleutherozoa</taxon>
        <taxon>Echinozoa</taxon>
        <taxon>Holothuroidea</taxon>
        <taxon>Aspidochirotacea</taxon>
        <taxon>Aspidochirotida</taxon>
        <taxon>Stichopodidae</taxon>
        <taxon>Apostichopus</taxon>
    </lineage>
</organism>
<keyword evidence="6" id="KW-1185">Reference proteome</keyword>
<name>A0A2G8K5Y1_STIJA</name>
<protein>
    <submittedName>
        <fullName evidence="5">Putative mucin-2</fullName>
    </submittedName>
</protein>
<reference evidence="5 6" key="1">
    <citation type="journal article" date="2017" name="PLoS Biol.">
        <title>The sea cucumber genome provides insights into morphological evolution and visceral regeneration.</title>
        <authorList>
            <person name="Zhang X."/>
            <person name="Sun L."/>
            <person name="Yuan J."/>
            <person name="Sun Y."/>
            <person name="Gao Y."/>
            <person name="Zhang L."/>
            <person name="Li S."/>
            <person name="Dai H."/>
            <person name="Hamel J.F."/>
            <person name="Liu C."/>
            <person name="Yu Y."/>
            <person name="Liu S."/>
            <person name="Lin W."/>
            <person name="Guo K."/>
            <person name="Jin S."/>
            <person name="Xu P."/>
            <person name="Storey K.B."/>
            <person name="Huan P."/>
            <person name="Zhang T."/>
            <person name="Zhou Y."/>
            <person name="Zhang J."/>
            <person name="Lin C."/>
            <person name="Li X."/>
            <person name="Xing L."/>
            <person name="Huo D."/>
            <person name="Sun M."/>
            <person name="Wang L."/>
            <person name="Mercier A."/>
            <person name="Li F."/>
            <person name="Yang H."/>
            <person name="Xiang J."/>
        </authorList>
    </citation>
    <scope>NUCLEOTIDE SEQUENCE [LARGE SCALE GENOMIC DNA]</scope>
    <source>
        <strain evidence="5">Shaxun</strain>
        <tissue evidence="5">Muscle</tissue>
    </source>
</reference>
<dbReference type="Gene3D" id="2.10.25.10">
    <property type="entry name" value="Laminin"/>
    <property type="match status" value="1"/>
</dbReference>
<dbReference type="InterPro" id="IPR036084">
    <property type="entry name" value="Ser_inhib-like_sf"/>
</dbReference>
<dbReference type="Proteomes" id="UP000230750">
    <property type="component" value="Unassembled WGS sequence"/>
</dbReference>
<dbReference type="AlphaFoldDB" id="A0A2G8K5Y1"/>
<sequence>MTKYFKIFCLALSASECYGYGDPHYFDFAGQHFDNQGVGTYILSRDLSQNPPLYMVLIDNIPCEAFPTTSCPQQLIVETMGHTIQLFGNLTDIFRPQAAIDGQLVTPPYQDDDFTIFANGIFMVLVVPDIGLEVRFLPQGYNYFRVVVPSAVYYNNTDGLCAAAKSTCTQMTPKSVKGHGAPPCVPTHEQSHWCENLFLPIFEPCWDKVDPCDFFDTCSTDICVSNQTESCWSLEAYAMECTFHGICLEWRNDTFCHEECPEGKEFRECVCPDNLDGDATCYEDWYHGGKENCDLDPVEGCFCPPGTREDENGECVPCFTTPVPSTTGTKVTSEVTSTGPPETTTSGPSSTVTTGASTTGPTTIEVML</sequence>
<evidence type="ECO:0000313" key="5">
    <source>
        <dbReference type="EMBL" id="PIK43427.1"/>
    </source>
</evidence>
<dbReference type="STRING" id="307972.A0A2G8K5Y1"/>
<proteinExistence type="predicted"/>
<keyword evidence="2" id="KW-0325">Glycoprotein</keyword>
<dbReference type="PANTHER" id="PTHR11339">
    <property type="entry name" value="EXTRACELLULAR MATRIX GLYCOPROTEIN RELATED"/>
    <property type="match status" value="1"/>
</dbReference>
<evidence type="ECO:0000256" key="1">
    <source>
        <dbReference type="ARBA" id="ARBA00023157"/>
    </source>
</evidence>
<dbReference type="InterPro" id="IPR050780">
    <property type="entry name" value="Mucin_vWF_Thrombospondin_sf"/>
</dbReference>
<dbReference type="Pfam" id="PF08742">
    <property type="entry name" value="C8"/>
    <property type="match status" value="1"/>
</dbReference>
<dbReference type="PANTHER" id="PTHR11339:SF395">
    <property type="entry name" value="GH18 DOMAIN-CONTAINING PROTEIN"/>
    <property type="match status" value="1"/>
</dbReference>
<dbReference type="SMART" id="SM00832">
    <property type="entry name" value="C8"/>
    <property type="match status" value="1"/>
</dbReference>
<evidence type="ECO:0000256" key="2">
    <source>
        <dbReference type="ARBA" id="ARBA00023180"/>
    </source>
</evidence>
<gene>
    <name evidence="5" type="ORF">BSL78_19713</name>
</gene>
<dbReference type="InterPro" id="IPR001846">
    <property type="entry name" value="VWF_type-D"/>
</dbReference>
<dbReference type="SUPFAM" id="SSF57567">
    <property type="entry name" value="Serine protease inhibitors"/>
    <property type="match status" value="1"/>
</dbReference>
<accession>A0A2G8K5Y1</accession>
<feature type="region of interest" description="Disordered" evidence="3">
    <location>
        <begin position="325"/>
        <end position="368"/>
    </location>
</feature>
<dbReference type="OrthoDB" id="10071893at2759"/>
<dbReference type="SMART" id="SM00216">
    <property type="entry name" value="VWD"/>
    <property type="match status" value="1"/>
</dbReference>
<comment type="caution">
    <text evidence="5">The sequence shown here is derived from an EMBL/GenBank/DDBJ whole genome shotgun (WGS) entry which is preliminary data.</text>
</comment>
<evidence type="ECO:0000259" key="4">
    <source>
        <dbReference type="PROSITE" id="PS51233"/>
    </source>
</evidence>
<evidence type="ECO:0000313" key="6">
    <source>
        <dbReference type="Proteomes" id="UP000230750"/>
    </source>
</evidence>